<evidence type="ECO:0000256" key="11">
    <source>
        <dbReference type="RuleBase" id="RU003357"/>
    </source>
</evidence>
<dbReference type="KEGG" id="nib:GU926_11905"/>
<feature type="domain" description="TonB-dependent receptor-like beta-barrel" evidence="13">
    <location>
        <begin position="245"/>
        <end position="765"/>
    </location>
</feature>
<proteinExistence type="inferred from homology"/>
<dbReference type="PANTHER" id="PTHR30069:SF29">
    <property type="entry name" value="HEMOGLOBIN AND HEMOGLOBIN-HAPTOGLOBIN-BINDING PROTEIN 1-RELATED"/>
    <property type="match status" value="1"/>
</dbReference>
<evidence type="ECO:0000256" key="7">
    <source>
        <dbReference type="ARBA" id="ARBA00023136"/>
    </source>
</evidence>
<evidence type="ECO:0000256" key="10">
    <source>
        <dbReference type="PROSITE-ProRule" id="PRU01360"/>
    </source>
</evidence>
<dbReference type="Pfam" id="PF07715">
    <property type="entry name" value="Plug"/>
    <property type="match status" value="1"/>
</dbReference>
<evidence type="ECO:0000313" key="16">
    <source>
        <dbReference type="Proteomes" id="UP000464214"/>
    </source>
</evidence>
<dbReference type="InterPro" id="IPR037066">
    <property type="entry name" value="Plug_dom_sf"/>
</dbReference>
<keyword evidence="2 10" id="KW-0813">Transport</keyword>
<comment type="subcellular location">
    <subcellularLocation>
        <location evidence="1 10">Cell outer membrane</location>
        <topology evidence="1 10">Multi-pass membrane protein</topology>
    </subcellularLocation>
</comment>
<dbReference type="GO" id="GO:0015344">
    <property type="term" value="F:siderophore uptake transmembrane transporter activity"/>
    <property type="evidence" value="ECO:0007669"/>
    <property type="project" value="TreeGrafter"/>
</dbReference>
<keyword evidence="3 10" id="KW-1134">Transmembrane beta strand</keyword>
<keyword evidence="7 10" id="KW-0472">Membrane</keyword>
<dbReference type="Gene3D" id="2.60.40.1120">
    <property type="entry name" value="Carboxypeptidase-like, regulatory domain"/>
    <property type="match status" value="1"/>
</dbReference>
<evidence type="ECO:0000259" key="14">
    <source>
        <dbReference type="Pfam" id="PF07715"/>
    </source>
</evidence>
<evidence type="ECO:0000313" key="15">
    <source>
        <dbReference type="EMBL" id="QHL88097.1"/>
    </source>
</evidence>
<dbReference type="GO" id="GO:0044718">
    <property type="term" value="P:siderophore transmembrane transport"/>
    <property type="evidence" value="ECO:0007669"/>
    <property type="project" value="TreeGrafter"/>
</dbReference>
<evidence type="ECO:0000256" key="6">
    <source>
        <dbReference type="ARBA" id="ARBA00023077"/>
    </source>
</evidence>
<comment type="similarity">
    <text evidence="10 11">Belongs to the TonB-dependent receptor family.</text>
</comment>
<reference evidence="15 16" key="1">
    <citation type="submission" date="2020-01" db="EMBL/GenBank/DDBJ databases">
        <authorList>
            <person name="Kim M."/>
        </authorList>
    </citation>
    <scope>NUCLEOTIDE SEQUENCE [LARGE SCALE GENOMIC DNA]</scope>
    <source>
        <strain evidence="15 16">BT10</strain>
    </source>
</reference>
<evidence type="ECO:0000256" key="4">
    <source>
        <dbReference type="ARBA" id="ARBA00022692"/>
    </source>
</evidence>
<sequence>MSFHRFFLVAGLFLLVGSAFAQNNNSLSGTIKDANNGTALIGASIYFPDLKRAVSTDVNGAYTLQDLPKGKYLAQVRYVGYITQARSIQINGATTVNFTLAPSVTELQAVVVTGVSSSTEAKRNPVPTTVIGKEQLNRGAATNIIDAIAKTPGVSQISTGAGISKPVIRGLGFNRIITLNDGIKQEGQQWGDEHGLELDEYSVERAEVVKGPGSLMYGSDGIAGVINFLTPDPVEEGKVLGSVTTNYQTNNHLIGYSGYNAGNLNGFNWAARFSQKFAGNYQNKYDGKVHNSGFRETNANGYVGLNKSWGYAHLAFSTFNQQVGLVEGERDEHGTFLKLVPVNGEVEEQPVTEDDLKGYDLDIPQQRINHFKVASQNSLIFDQSRLAFNLAWQQNLRREYGNPLDVNEEEIAMRLNTFNYDVKYFLPQFSEWESTIGVNGMWQQNHNEGEEVLIPEYRTIDAGIFAFAKREFGALNVSGGLRYDLRRVLSDALYVTDEDEFTTNPQDAAQTKFNSFEANFSNVSGSIGATYSFNEQLSVKANVSRGFRTPNMAELASNGRHEGTFRYELGNQRLDPETSFQLDAGVTYDSKHITLGLNGFRNNIQNYIFAQKLNSVLGGDSLSGDEDDLAPTFKYVQGNAYVYGGEVTIDFHPHPLDWLHFENSFSWVRSIQKNVPADRKFLPFTPGPRLDSELQISFPKAGSYIRNWYAKAELENYFEQSQVYTAFDTETPTPGYSLLNLGVGANLTNAAGKTFASLYITANNVLDKAYQSHLSRLKYAPVNEATGRTGVYNMGRNVSFKLVVPFG</sequence>
<accession>A0A6P1NWM3</accession>
<dbReference type="PANTHER" id="PTHR30069">
    <property type="entry name" value="TONB-DEPENDENT OUTER MEMBRANE RECEPTOR"/>
    <property type="match status" value="1"/>
</dbReference>
<dbReference type="InterPro" id="IPR039426">
    <property type="entry name" value="TonB-dep_rcpt-like"/>
</dbReference>
<dbReference type="AlphaFoldDB" id="A0A6P1NWM3"/>
<evidence type="ECO:0000256" key="2">
    <source>
        <dbReference type="ARBA" id="ARBA00022448"/>
    </source>
</evidence>
<evidence type="ECO:0000256" key="8">
    <source>
        <dbReference type="ARBA" id="ARBA00023170"/>
    </source>
</evidence>
<keyword evidence="4 10" id="KW-0812">Transmembrane</keyword>
<dbReference type="Proteomes" id="UP000464214">
    <property type="component" value="Chromosome"/>
</dbReference>
<dbReference type="InterPro" id="IPR000531">
    <property type="entry name" value="Beta-barrel_TonB"/>
</dbReference>
<keyword evidence="16" id="KW-1185">Reference proteome</keyword>
<feature type="chain" id="PRO_5026800721" evidence="12">
    <location>
        <begin position="22"/>
        <end position="807"/>
    </location>
</feature>
<dbReference type="SUPFAM" id="SSF56935">
    <property type="entry name" value="Porins"/>
    <property type="match status" value="1"/>
</dbReference>
<evidence type="ECO:0000256" key="3">
    <source>
        <dbReference type="ARBA" id="ARBA00022452"/>
    </source>
</evidence>
<protein>
    <submittedName>
        <fullName evidence="15">TonB-dependent receptor</fullName>
    </submittedName>
</protein>
<keyword evidence="8 15" id="KW-0675">Receptor</keyword>
<dbReference type="InterPro" id="IPR012910">
    <property type="entry name" value="Plug_dom"/>
</dbReference>
<dbReference type="PROSITE" id="PS52016">
    <property type="entry name" value="TONB_DEPENDENT_REC_3"/>
    <property type="match status" value="1"/>
</dbReference>
<dbReference type="SUPFAM" id="SSF49464">
    <property type="entry name" value="Carboxypeptidase regulatory domain-like"/>
    <property type="match status" value="1"/>
</dbReference>
<feature type="signal peptide" evidence="12">
    <location>
        <begin position="1"/>
        <end position="21"/>
    </location>
</feature>
<dbReference type="Pfam" id="PF13715">
    <property type="entry name" value="CarbopepD_reg_2"/>
    <property type="match status" value="1"/>
</dbReference>
<dbReference type="InterPro" id="IPR036942">
    <property type="entry name" value="Beta-barrel_TonB_sf"/>
</dbReference>
<evidence type="ECO:0000256" key="12">
    <source>
        <dbReference type="SAM" id="SignalP"/>
    </source>
</evidence>
<keyword evidence="5 12" id="KW-0732">Signal</keyword>
<organism evidence="15 16">
    <name type="scientific">Nibribacter ruber</name>
    <dbReference type="NCBI Taxonomy" id="2698458"/>
    <lineage>
        <taxon>Bacteria</taxon>
        <taxon>Pseudomonadati</taxon>
        <taxon>Bacteroidota</taxon>
        <taxon>Cytophagia</taxon>
        <taxon>Cytophagales</taxon>
        <taxon>Hymenobacteraceae</taxon>
        <taxon>Nibribacter</taxon>
    </lineage>
</organism>
<evidence type="ECO:0000256" key="5">
    <source>
        <dbReference type="ARBA" id="ARBA00022729"/>
    </source>
</evidence>
<gene>
    <name evidence="15" type="ORF">GU926_11905</name>
</gene>
<dbReference type="RefSeq" id="WP_160692135.1">
    <property type="nucleotide sequence ID" value="NZ_CP047897.1"/>
</dbReference>
<keyword evidence="6 11" id="KW-0798">TonB box</keyword>
<dbReference type="Gene3D" id="2.170.130.10">
    <property type="entry name" value="TonB-dependent receptor, plug domain"/>
    <property type="match status" value="1"/>
</dbReference>
<dbReference type="Gene3D" id="2.40.170.20">
    <property type="entry name" value="TonB-dependent receptor, beta-barrel domain"/>
    <property type="match status" value="1"/>
</dbReference>
<evidence type="ECO:0000256" key="1">
    <source>
        <dbReference type="ARBA" id="ARBA00004571"/>
    </source>
</evidence>
<name>A0A6P1NWM3_9BACT</name>
<evidence type="ECO:0000259" key="13">
    <source>
        <dbReference type="Pfam" id="PF00593"/>
    </source>
</evidence>
<dbReference type="InterPro" id="IPR008969">
    <property type="entry name" value="CarboxyPept-like_regulatory"/>
</dbReference>
<dbReference type="Pfam" id="PF00593">
    <property type="entry name" value="TonB_dep_Rec_b-barrel"/>
    <property type="match status" value="1"/>
</dbReference>
<feature type="domain" description="TonB-dependent receptor plug" evidence="14">
    <location>
        <begin position="122"/>
        <end position="225"/>
    </location>
</feature>
<keyword evidence="9 10" id="KW-0998">Cell outer membrane</keyword>
<dbReference type="GO" id="GO:0009279">
    <property type="term" value="C:cell outer membrane"/>
    <property type="evidence" value="ECO:0007669"/>
    <property type="project" value="UniProtKB-SubCell"/>
</dbReference>
<dbReference type="EMBL" id="CP047897">
    <property type="protein sequence ID" value="QHL88097.1"/>
    <property type="molecule type" value="Genomic_DNA"/>
</dbReference>
<evidence type="ECO:0000256" key="9">
    <source>
        <dbReference type="ARBA" id="ARBA00023237"/>
    </source>
</evidence>